<comment type="similarity">
    <text evidence="3">Belongs to the FAD-dependent oxidoreductase 2 family. NadB subfamily.</text>
</comment>
<comment type="cofactor">
    <cofactor evidence="1">
        <name>FAD</name>
        <dbReference type="ChEBI" id="CHEBI:57692"/>
    </cofactor>
</comment>
<dbReference type="UniPathway" id="UPA00253">
    <property type="reaction ID" value="UER00326"/>
</dbReference>
<dbReference type="Pfam" id="PF02910">
    <property type="entry name" value="Succ_DH_flav_C"/>
    <property type="match status" value="1"/>
</dbReference>
<dbReference type="SUPFAM" id="SSF56425">
    <property type="entry name" value="Succinate dehydrogenase/fumarate reductase flavoprotein, catalytic domain"/>
    <property type="match status" value="1"/>
</dbReference>
<name>A0A3B1D1I8_9ZZZZ</name>
<evidence type="ECO:0000256" key="4">
    <source>
        <dbReference type="ARBA" id="ARBA00012173"/>
    </source>
</evidence>
<comment type="pathway">
    <text evidence="2">Cofactor biosynthesis; NAD(+) biosynthesis; iminoaspartate from L-aspartate (oxidase route): step 1/1.</text>
</comment>
<dbReference type="EC" id="1.4.3.16" evidence="4"/>
<evidence type="ECO:0000259" key="10">
    <source>
        <dbReference type="Pfam" id="PF02910"/>
    </source>
</evidence>
<dbReference type="PANTHER" id="PTHR42716:SF2">
    <property type="entry name" value="L-ASPARTATE OXIDASE, CHLOROPLASTIC"/>
    <property type="match status" value="1"/>
</dbReference>
<dbReference type="InterPro" id="IPR003953">
    <property type="entry name" value="FAD-dep_OxRdtase_2_FAD-bd"/>
</dbReference>
<dbReference type="NCBIfam" id="TIGR00551">
    <property type="entry name" value="nadB"/>
    <property type="match status" value="1"/>
</dbReference>
<keyword evidence="7" id="KW-0274">FAD</keyword>
<evidence type="ECO:0000313" key="11">
    <source>
        <dbReference type="EMBL" id="VAX34592.1"/>
    </source>
</evidence>
<dbReference type="InterPro" id="IPR027477">
    <property type="entry name" value="Succ_DH/fumarate_Rdtase_cat_sf"/>
</dbReference>
<keyword evidence="8 11" id="KW-0560">Oxidoreductase</keyword>
<proteinExistence type="inferred from homology"/>
<dbReference type="Gene3D" id="3.90.700.10">
    <property type="entry name" value="Succinate dehydrogenase/fumarate reductase flavoprotein, catalytic domain"/>
    <property type="match status" value="1"/>
</dbReference>
<dbReference type="Gene3D" id="3.50.50.60">
    <property type="entry name" value="FAD/NAD(P)-binding domain"/>
    <property type="match status" value="1"/>
</dbReference>
<dbReference type="SUPFAM" id="SSF46977">
    <property type="entry name" value="Succinate dehydrogenase/fumarate reductase flavoprotein C-terminal domain"/>
    <property type="match status" value="1"/>
</dbReference>
<dbReference type="GO" id="GO:0034628">
    <property type="term" value="P:'de novo' NAD+ biosynthetic process from L-aspartate"/>
    <property type="evidence" value="ECO:0007669"/>
    <property type="project" value="TreeGrafter"/>
</dbReference>
<keyword evidence="6" id="KW-0662">Pyridine nucleotide biosynthesis</keyword>
<dbReference type="InterPro" id="IPR015939">
    <property type="entry name" value="Fum_Rdtase/Succ_DH_flav-like_C"/>
</dbReference>
<evidence type="ECO:0000259" key="9">
    <source>
        <dbReference type="Pfam" id="PF00890"/>
    </source>
</evidence>
<evidence type="ECO:0000256" key="5">
    <source>
        <dbReference type="ARBA" id="ARBA00022630"/>
    </source>
</evidence>
<dbReference type="PANTHER" id="PTHR42716">
    <property type="entry name" value="L-ASPARTATE OXIDASE"/>
    <property type="match status" value="1"/>
</dbReference>
<dbReference type="Gene3D" id="1.20.58.100">
    <property type="entry name" value="Fumarate reductase/succinate dehydrogenase flavoprotein-like, C-terminal domain"/>
    <property type="match status" value="1"/>
</dbReference>
<evidence type="ECO:0000256" key="1">
    <source>
        <dbReference type="ARBA" id="ARBA00001974"/>
    </source>
</evidence>
<accession>A0A3B1D1I8</accession>
<dbReference type="FunFam" id="3.90.700.10:FF:000002">
    <property type="entry name" value="L-aspartate oxidase"/>
    <property type="match status" value="1"/>
</dbReference>
<dbReference type="GO" id="GO:0008734">
    <property type="term" value="F:L-aspartate oxidase activity"/>
    <property type="evidence" value="ECO:0007669"/>
    <property type="project" value="UniProtKB-EC"/>
</dbReference>
<protein>
    <recommendedName>
        <fullName evidence="4">L-aspartate oxidase</fullName>
        <ecNumber evidence="4">1.4.3.16</ecNumber>
    </recommendedName>
</protein>
<reference evidence="11" key="1">
    <citation type="submission" date="2018-06" db="EMBL/GenBank/DDBJ databases">
        <authorList>
            <person name="Zhirakovskaya E."/>
        </authorList>
    </citation>
    <scope>NUCLEOTIDE SEQUENCE</scope>
</reference>
<dbReference type="SUPFAM" id="SSF51905">
    <property type="entry name" value="FAD/NAD(P)-binding domain"/>
    <property type="match status" value="1"/>
</dbReference>
<evidence type="ECO:0000256" key="3">
    <source>
        <dbReference type="ARBA" id="ARBA00008562"/>
    </source>
</evidence>
<gene>
    <name evidence="11" type="ORF">MNBD_NITROSPIRAE03-826</name>
</gene>
<dbReference type="InterPro" id="IPR005288">
    <property type="entry name" value="NadB"/>
</dbReference>
<dbReference type="Pfam" id="PF00890">
    <property type="entry name" value="FAD_binding_2"/>
    <property type="match status" value="1"/>
</dbReference>
<dbReference type="EMBL" id="UOGI01000356">
    <property type="protein sequence ID" value="VAX34592.1"/>
    <property type="molecule type" value="Genomic_DNA"/>
</dbReference>
<feature type="domain" description="Fumarate reductase/succinate dehydrogenase flavoprotein-like C-terminal" evidence="10">
    <location>
        <begin position="421"/>
        <end position="500"/>
    </location>
</feature>
<dbReference type="InterPro" id="IPR036188">
    <property type="entry name" value="FAD/NAD-bd_sf"/>
</dbReference>
<evidence type="ECO:0000256" key="6">
    <source>
        <dbReference type="ARBA" id="ARBA00022642"/>
    </source>
</evidence>
<evidence type="ECO:0000256" key="2">
    <source>
        <dbReference type="ARBA" id="ARBA00004950"/>
    </source>
</evidence>
<organism evidence="11">
    <name type="scientific">hydrothermal vent metagenome</name>
    <dbReference type="NCBI Taxonomy" id="652676"/>
    <lineage>
        <taxon>unclassified sequences</taxon>
        <taxon>metagenomes</taxon>
        <taxon>ecological metagenomes</taxon>
    </lineage>
</organism>
<feature type="domain" description="FAD-dependent oxidoreductase 2 FAD-binding" evidence="9">
    <location>
        <begin position="7"/>
        <end position="376"/>
    </location>
</feature>
<sequence length="521" mass="57766">METEKTDFLIIGSGVAGLRAAVELASHGEVLVVTKDVLRESSTEYAQGGVAVAMSDEDKVGIHFEDTLKAGDGLCREEAVKVLVEEGAQRILELIEWGAEFDRAGTKLDFTLEAAHSRRRVLHAQGDSTGKEIERVLINKVVSLKCVRKFPFAMTVDLVMKDGVCCGAYILKEGRMHQVLARATVLATGGGGQIFSRTTNPQVTTSDGMAIALRAGAVMEDMEFVQFHPTVLFAPAAPQFLLSEAMRGEGGVLRNIYGESFMKKYHPDAELAPRDVVSRAIISEMVRTESMYVYLDLTDLDARFVKKRFPRIYRTCLQYDIDITRDRIPVSPAAHYMMGGVKTDTFGRTSIAGLYAAGEVTCTGVHGANRLASNSLLEGLVFGARAGQTAGETISGIPDPDELSATVFSEYGRIDDYEEIRTRLRRVMWDRVGIIRCAESLGAAREELSCFVQILKHQYRTREELELKNMLQTAILVTEGAFLRRCSLGAHYRSDFPQKEGCYYHIEWRMDREGNIISTLE</sequence>
<dbReference type="InterPro" id="IPR037099">
    <property type="entry name" value="Fum_R/Succ_DH_flav-like_C_sf"/>
</dbReference>
<evidence type="ECO:0000256" key="7">
    <source>
        <dbReference type="ARBA" id="ARBA00022827"/>
    </source>
</evidence>
<evidence type="ECO:0000256" key="8">
    <source>
        <dbReference type="ARBA" id="ARBA00023002"/>
    </source>
</evidence>
<dbReference type="PRINTS" id="PR00368">
    <property type="entry name" value="FADPNR"/>
</dbReference>
<dbReference type="AlphaFoldDB" id="A0A3B1D1I8"/>
<dbReference type="PRINTS" id="PR00411">
    <property type="entry name" value="PNDRDTASEI"/>
</dbReference>
<keyword evidence="5" id="KW-0285">Flavoprotein</keyword>